<dbReference type="EMBL" id="JAGRQC010000004">
    <property type="protein sequence ID" value="MBR0553352.1"/>
    <property type="molecule type" value="Genomic_DNA"/>
</dbReference>
<keyword evidence="1" id="KW-0812">Transmembrane</keyword>
<name>A0A8T4IH40_9SPHN</name>
<evidence type="ECO:0000256" key="1">
    <source>
        <dbReference type="SAM" id="Phobius"/>
    </source>
</evidence>
<dbReference type="RefSeq" id="WP_284054621.1">
    <property type="nucleotide sequence ID" value="NZ_JAGRQC010000004.1"/>
</dbReference>
<accession>A0A8T4IH40</accession>
<evidence type="ECO:0008006" key="4">
    <source>
        <dbReference type="Google" id="ProtNLM"/>
    </source>
</evidence>
<feature type="transmembrane region" description="Helical" evidence="1">
    <location>
        <begin position="40"/>
        <end position="60"/>
    </location>
</feature>
<dbReference type="AlphaFoldDB" id="A0A8T4IH40"/>
<proteinExistence type="predicted"/>
<evidence type="ECO:0000313" key="3">
    <source>
        <dbReference type="Proteomes" id="UP000676996"/>
    </source>
</evidence>
<keyword evidence="1" id="KW-1133">Transmembrane helix</keyword>
<feature type="transmembrane region" description="Helical" evidence="1">
    <location>
        <begin position="72"/>
        <end position="91"/>
    </location>
</feature>
<organism evidence="2 3">
    <name type="scientific">Stakelama marina</name>
    <dbReference type="NCBI Taxonomy" id="2826939"/>
    <lineage>
        <taxon>Bacteria</taxon>
        <taxon>Pseudomonadati</taxon>
        <taxon>Pseudomonadota</taxon>
        <taxon>Alphaproteobacteria</taxon>
        <taxon>Sphingomonadales</taxon>
        <taxon>Sphingomonadaceae</taxon>
        <taxon>Stakelama</taxon>
    </lineage>
</organism>
<keyword evidence="3" id="KW-1185">Reference proteome</keyword>
<reference evidence="2" key="1">
    <citation type="submission" date="2021-04" db="EMBL/GenBank/DDBJ databases">
        <title>Ouciella asimina sp. nov., isolated from the surface seawater in the hydrothermal field of Okinawa Trough.</title>
        <authorList>
            <person name="Shuang W."/>
        </authorList>
    </citation>
    <scope>NUCLEOTIDE SEQUENCE</scope>
    <source>
        <strain evidence="2">LXI357</strain>
    </source>
</reference>
<evidence type="ECO:0000313" key="2">
    <source>
        <dbReference type="EMBL" id="MBR0553352.1"/>
    </source>
</evidence>
<feature type="transmembrane region" description="Helical" evidence="1">
    <location>
        <begin position="97"/>
        <end position="117"/>
    </location>
</feature>
<gene>
    <name evidence="2" type="ORF">J7S20_12655</name>
</gene>
<protein>
    <recommendedName>
        <fullName evidence="4">Acyltransferase</fullName>
    </recommendedName>
</protein>
<keyword evidence="1" id="KW-0472">Membrane</keyword>
<feature type="transmembrane region" description="Helical" evidence="1">
    <location>
        <begin position="129"/>
        <end position="151"/>
    </location>
</feature>
<sequence>MTSSPALSLRSYVKRRLGVPLGAPGSLSAMGRRAFGARSFAGFWLYWNPIFGYGLGRYIFTPLRRAVPRALALLGTFVFCGMLHDAVTLLVRGSTVGLFTAWFAFLAIGVLVGEAVGMNLSRFAHPVRAGAHISYIATSLGAALAVTRSLAG</sequence>
<comment type="caution">
    <text evidence="2">The sequence shown here is derived from an EMBL/GenBank/DDBJ whole genome shotgun (WGS) entry which is preliminary data.</text>
</comment>
<dbReference type="Proteomes" id="UP000676996">
    <property type="component" value="Unassembled WGS sequence"/>
</dbReference>